<dbReference type="InterPro" id="IPR024584">
    <property type="entry name" value="Tuberin_N"/>
</dbReference>
<gene>
    <name evidence="4" type="ORF">GOMPHAMPRED_006452</name>
</gene>
<protein>
    <recommendedName>
        <fullName evidence="3">Rap-GAP domain-containing protein</fullName>
    </recommendedName>
</protein>
<dbReference type="GO" id="GO:0051056">
    <property type="term" value="P:regulation of small GTPase mediated signal transduction"/>
    <property type="evidence" value="ECO:0007669"/>
    <property type="project" value="InterPro"/>
</dbReference>
<dbReference type="PANTHER" id="PTHR10063">
    <property type="entry name" value="TUBERIN"/>
    <property type="match status" value="1"/>
</dbReference>
<proteinExistence type="predicted"/>
<dbReference type="Pfam" id="PF11864">
    <property type="entry name" value="DUF3384"/>
    <property type="match status" value="1"/>
</dbReference>
<evidence type="ECO:0000256" key="1">
    <source>
        <dbReference type="ARBA" id="ARBA00022468"/>
    </source>
</evidence>
<dbReference type="InterPro" id="IPR016024">
    <property type="entry name" value="ARM-type_fold"/>
</dbReference>
<keyword evidence="5" id="KW-1185">Reference proteome</keyword>
<comment type="caution">
    <text evidence="4">The sequence shown here is derived from an EMBL/GenBank/DDBJ whole genome shotgun (WGS) entry which is preliminary data.</text>
</comment>
<dbReference type="GO" id="GO:0005634">
    <property type="term" value="C:nucleus"/>
    <property type="evidence" value="ECO:0007669"/>
    <property type="project" value="InterPro"/>
</dbReference>
<sequence>MAQNDTPESRTSSPSLSERVRSITTLRARFSSTSRTTLVDDHDTETVTADESDHASSTAERHKSTPVPYSSDYIFDQLQPSKPLRDRIYMIEQISPNAGSYPIPMLMSVWKPIQDMYCEGSLLDARRVCFGLATAIADLKDVPFEAQQQLYKIITEPAPSDLLDDQVRSLKILTKKGARTDPFSPDIGRFLTINLKCHFASIVEVRKRNRGLLPSRDPASPGRERGLSGLFGLIANIEKQNPQAIQTEERSMLLQELFAIAEKTSLKRDMKGVVTVLEPIIRASGIPLNLRRRCVELLCAICNAVERVREDTKASLFFLLRSDCKDDVVQILLETLSLALNDRHTSTVCGALSVLLDLIKNKGQDGLPMVTFGQFIEPFSHVHYGSRTTRCACLHTISDLLANKALREDILRSDWKYMIDTILTATGDEIYEPGQTQPLRIEHQNRTETHAPVTEPYTDQLKEQVKQKKLADAISDYLQQIASSLNSFWSFLNPKQRSLVARFYNELVDVLPEGHLLQLVEETLFPLTGEMSNLDARTSIRREEEVLPGTTDCNRMDALIDLFVLKHRIAPLPYGRVMKALRYDIQRSHERNDHERVSKLTNVAETLLSEFKTIQQGGWLKAAELAQVVAAAWKVRIPIDLDAALDQMIPLVYAAADHQDIQNLRDMDITSVRSAQHGMTKVTLALVEVFLEYLPHFTTPSTLLYERLLQIASDRSLSANIRLPALRLLARMRCDQGGSIFVIPNADCFNLAPYLGRTEDTKHQLAVFQQPSSQVSTPIRASRPEGIQELRRSRKSIELLPKPIQKSPLWMYPGGPGLPQEPPSIPSSKAFVYNSRKKDSQGTFNMHKWLSIARDILQYERDWEVYSYVAVHLPSQLANSSLFVASFPEIRRLRKILVGQLLNGKFLVPAVETQVKKGDVACCLLQTLTILLGYAEKEKEEGDGPAEYFQQSEEDELVKVFLYGIGTWDRAGQICVQALTVACHAIPVSITRTIGAILGKLERYITTTHLTVDILEFLANVACIQQIHTNIIGDDHRKAFAICIKYLEFARELRSRLQLKGDASHGNTTSAKSSVLATSMSEAAETKDQDDRHKDLPQYVFVLAYHVLTHWFLAVKLQDRSKHVEWISSKLAWKDAKGKKKMEEQSQVMLDMMLRSAYSDLGESQRARLFTQADGVIQKKTWLVGMSIITVETAPKTGFTHITKRQISGTTYATYMQNTVPLAQHHVAWGGGPNVKVFPQHIFLQLTASISPVPFLPLEPVPLPDNDAAVEKALSLFDHMDTVDGYCIGVVYVRDGKSKEREILSETTHSCHFRRFMEGMGTKVALRGATFNTHGLDKVSDQDGSHTYAWRDRLVEMVYAVPSMMPNYEHDLQCTNKKRHVGNSFVTIIWNESGLPYDFNTIASQFNSVIIVIVPENSVASSSGKLGYQVPQHEDGDAEEKDDPRYKIQTITHPSLPHLSPCASIKLLPLKSLAGFVRQVALNSAIFSNVWSNRATGEYSSSWRERLRAIGKLRKQYAPGDDDDDNDNDNAGKDG</sequence>
<dbReference type="Pfam" id="PF02145">
    <property type="entry name" value="Rap_GAP"/>
    <property type="match status" value="1"/>
</dbReference>
<feature type="region of interest" description="Disordered" evidence="2">
    <location>
        <begin position="32"/>
        <end position="72"/>
    </location>
</feature>
<dbReference type="Pfam" id="PF03542">
    <property type="entry name" value="Tuberin"/>
    <property type="match status" value="1"/>
</dbReference>
<feature type="region of interest" description="Disordered" evidence="2">
    <location>
        <begin position="1514"/>
        <end position="1535"/>
    </location>
</feature>
<evidence type="ECO:0000256" key="2">
    <source>
        <dbReference type="SAM" id="MobiDB-lite"/>
    </source>
</evidence>
<dbReference type="PANTHER" id="PTHR10063:SF0">
    <property type="entry name" value="TUBERIN"/>
    <property type="match status" value="1"/>
</dbReference>
<dbReference type="Gene3D" id="3.40.50.11210">
    <property type="entry name" value="Rap/Ran-GAP"/>
    <property type="match status" value="1"/>
</dbReference>
<keyword evidence="1" id="KW-0343">GTPase activation</keyword>
<dbReference type="InterPro" id="IPR000331">
    <property type="entry name" value="Rap/Ran_GAP_dom"/>
</dbReference>
<name>A0A8H3ITV4_9LECA</name>
<feature type="domain" description="Rap-GAP" evidence="3">
    <location>
        <begin position="1274"/>
        <end position="1513"/>
    </location>
</feature>
<dbReference type="InterPro" id="IPR035974">
    <property type="entry name" value="Rap/Ran-GAP_sf"/>
</dbReference>
<dbReference type="SUPFAM" id="SSF111347">
    <property type="entry name" value="Rap/Ran-GAP"/>
    <property type="match status" value="1"/>
</dbReference>
<dbReference type="Proteomes" id="UP000664169">
    <property type="component" value="Unassembled WGS sequence"/>
</dbReference>
<reference evidence="4" key="1">
    <citation type="submission" date="2021-03" db="EMBL/GenBank/DDBJ databases">
        <authorList>
            <person name="Tagirdzhanova G."/>
        </authorList>
    </citation>
    <scope>NUCLEOTIDE SEQUENCE</scope>
</reference>
<dbReference type="InterPro" id="IPR027107">
    <property type="entry name" value="Tuberin/Ral-act_asu"/>
</dbReference>
<organism evidence="4 5">
    <name type="scientific">Gomphillus americanus</name>
    <dbReference type="NCBI Taxonomy" id="1940652"/>
    <lineage>
        <taxon>Eukaryota</taxon>
        <taxon>Fungi</taxon>
        <taxon>Dikarya</taxon>
        <taxon>Ascomycota</taxon>
        <taxon>Pezizomycotina</taxon>
        <taxon>Lecanoromycetes</taxon>
        <taxon>OSLEUM clade</taxon>
        <taxon>Ostropomycetidae</taxon>
        <taxon>Ostropales</taxon>
        <taxon>Graphidaceae</taxon>
        <taxon>Gomphilloideae</taxon>
        <taxon>Gomphillus</taxon>
    </lineage>
</organism>
<dbReference type="SUPFAM" id="SSF48371">
    <property type="entry name" value="ARM repeat"/>
    <property type="match status" value="1"/>
</dbReference>
<feature type="compositionally biased region" description="Basic and acidic residues" evidence="2">
    <location>
        <begin position="38"/>
        <end position="63"/>
    </location>
</feature>
<evidence type="ECO:0000313" key="5">
    <source>
        <dbReference type="Proteomes" id="UP000664169"/>
    </source>
</evidence>
<feature type="region of interest" description="Disordered" evidence="2">
    <location>
        <begin position="1421"/>
        <end position="1442"/>
    </location>
</feature>
<evidence type="ECO:0000259" key="3">
    <source>
        <dbReference type="PROSITE" id="PS50085"/>
    </source>
</evidence>
<dbReference type="EMBL" id="CAJPDQ010000041">
    <property type="protein sequence ID" value="CAF9931928.1"/>
    <property type="molecule type" value="Genomic_DNA"/>
</dbReference>
<dbReference type="GO" id="GO:0033596">
    <property type="term" value="C:TSC1-TSC2 complex"/>
    <property type="evidence" value="ECO:0007669"/>
    <property type="project" value="TreeGrafter"/>
</dbReference>
<evidence type="ECO:0000313" key="4">
    <source>
        <dbReference type="EMBL" id="CAF9931928.1"/>
    </source>
</evidence>
<feature type="region of interest" description="Disordered" evidence="2">
    <location>
        <begin position="1"/>
        <end position="20"/>
    </location>
</feature>
<dbReference type="OrthoDB" id="19311at2759"/>
<dbReference type="InterPro" id="IPR018515">
    <property type="entry name" value="Tuberin-type_domain"/>
</dbReference>
<accession>A0A8H3ITV4</accession>
<dbReference type="GO" id="GO:0005096">
    <property type="term" value="F:GTPase activator activity"/>
    <property type="evidence" value="ECO:0007669"/>
    <property type="project" value="UniProtKB-KW"/>
</dbReference>
<dbReference type="GO" id="GO:0032007">
    <property type="term" value="P:negative regulation of TOR signaling"/>
    <property type="evidence" value="ECO:0007669"/>
    <property type="project" value="TreeGrafter"/>
</dbReference>
<dbReference type="PROSITE" id="PS50085">
    <property type="entry name" value="RAPGAP"/>
    <property type="match status" value="1"/>
</dbReference>